<dbReference type="EMBL" id="CAJOBI010161174">
    <property type="protein sequence ID" value="CAF4851608.1"/>
    <property type="molecule type" value="Genomic_DNA"/>
</dbReference>
<name>A0A8S3BTT6_9BILA</name>
<organism evidence="2 3">
    <name type="scientific">Rotaria magnacalcarata</name>
    <dbReference type="NCBI Taxonomy" id="392030"/>
    <lineage>
        <taxon>Eukaryota</taxon>
        <taxon>Metazoa</taxon>
        <taxon>Spiralia</taxon>
        <taxon>Gnathifera</taxon>
        <taxon>Rotifera</taxon>
        <taxon>Eurotatoria</taxon>
        <taxon>Bdelloidea</taxon>
        <taxon>Philodinida</taxon>
        <taxon>Philodinidae</taxon>
        <taxon>Rotaria</taxon>
    </lineage>
</organism>
<evidence type="ECO:0000313" key="2">
    <source>
        <dbReference type="EMBL" id="CAF4851608.1"/>
    </source>
</evidence>
<sequence length="62" mass="7152">TFRFDRLAYKNTGFSFDCDHVKNLPPGEYIRITVTFDPRGANLELGPVELRVPVEEIVKTLR</sequence>
<reference evidence="2" key="1">
    <citation type="submission" date="2021-02" db="EMBL/GenBank/DDBJ databases">
        <authorList>
            <person name="Nowell W R."/>
        </authorList>
    </citation>
    <scope>NUCLEOTIDE SEQUENCE</scope>
</reference>
<accession>A0A8S3BTT6</accession>
<dbReference type="EMBL" id="CAJOBI010099405">
    <property type="protein sequence ID" value="CAF4580727.1"/>
    <property type="molecule type" value="Genomic_DNA"/>
</dbReference>
<feature type="non-terminal residue" evidence="2">
    <location>
        <position position="1"/>
    </location>
</feature>
<evidence type="ECO:0000313" key="3">
    <source>
        <dbReference type="Proteomes" id="UP000676336"/>
    </source>
</evidence>
<comment type="caution">
    <text evidence="2">The sequence shown here is derived from an EMBL/GenBank/DDBJ whole genome shotgun (WGS) entry which is preliminary data.</text>
</comment>
<evidence type="ECO:0000313" key="1">
    <source>
        <dbReference type="EMBL" id="CAF4580727.1"/>
    </source>
</evidence>
<protein>
    <submittedName>
        <fullName evidence="2">Uncharacterized protein</fullName>
    </submittedName>
</protein>
<dbReference type="AlphaFoldDB" id="A0A8S3BTT6"/>
<proteinExistence type="predicted"/>
<dbReference type="Proteomes" id="UP000676336">
    <property type="component" value="Unassembled WGS sequence"/>
</dbReference>
<gene>
    <name evidence="1" type="ORF">SMN809_LOCUS38260</name>
    <name evidence="2" type="ORF">SMN809_LOCUS49421</name>
</gene>